<feature type="region of interest" description="Disordered" evidence="1">
    <location>
        <begin position="1"/>
        <end position="66"/>
    </location>
</feature>
<accession>A0A8K0RK44</accession>
<evidence type="ECO:0000256" key="1">
    <source>
        <dbReference type="SAM" id="MobiDB-lite"/>
    </source>
</evidence>
<dbReference type="OrthoDB" id="10598706at2759"/>
<feature type="compositionally biased region" description="Acidic residues" evidence="1">
    <location>
        <begin position="242"/>
        <end position="255"/>
    </location>
</feature>
<feature type="region of interest" description="Disordered" evidence="1">
    <location>
        <begin position="237"/>
        <end position="258"/>
    </location>
</feature>
<protein>
    <submittedName>
        <fullName evidence="2">Uncharacterized protein</fullName>
    </submittedName>
</protein>
<feature type="compositionally biased region" description="Basic residues" evidence="1">
    <location>
        <begin position="82"/>
        <end position="97"/>
    </location>
</feature>
<dbReference type="Proteomes" id="UP000813461">
    <property type="component" value="Unassembled WGS sequence"/>
</dbReference>
<organism evidence="2 3">
    <name type="scientific">Paraphoma chrysanthemicola</name>
    <dbReference type="NCBI Taxonomy" id="798071"/>
    <lineage>
        <taxon>Eukaryota</taxon>
        <taxon>Fungi</taxon>
        <taxon>Dikarya</taxon>
        <taxon>Ascomycota</taxon>
        <taxon>Pezizomycotina</taxon>
        <taxon>Dothideomycetes</taxon>
        <taxon>Pleosporomycetidae</taxon>
        <taxon>Pleosporales</taxon>
        <taxon>Pleosporineae</taxon>
        <taxon>Phaeosphaeriaceae</taxon>
        <taxon>Paraphoma</taxon>
    </lineage>
</organism>
<feature type="compositionally biased region" description="Low complexity" evidence="1">
    <location>
        <begin position="36"/>
        <end position="58"/>
    </location>
</feature>
<feature type="compositionally biased region" description="Polar residues" evidence="1">
    <location>
        <begin position="1"/>
        <end position="18"/>
    </location>
</feature>
<dbReference type="AlphaFoldDB" id="A0A8K0RK44"/>
<name>A0A8K0RK44_9PLEO</name>
<comment type="caution">
    <text evidence="2">The sequence shown here is derived from an EMBL/GenBank/DDBJ whole genome shotgun (WGS) entry which is preliminary data.</text>
</comment>
<dbReference type="EMBL" id="JAGMVJ010000001">
    <property type="protein sequence ID" value="KAH7095974.1"/>
    <property type="molecule type" value="Genomic_DNA"/>
</dbReference>
<gene>
    <name evidence="2" type="ORF">FB567DRAFT_513885</name>
</gene>
<reference evidence="2" key="1">
    <citation type="journal article" date="2021" name="Nat. Commun.">
        <title>Genetic determinants of endophytism in the Arabidopsis root mycobiome.</title>
        <authorList>
            <person name="Mesny F."/>
            <person name="Miyauchi S."/>
            <person name="Thiergart T."/>
            <person name="Pickel B."/>
            <person name="Atanasova L."/>
            <person name="Karlsson M."/>
            <person name="Huettel B."/>
            <person name="Barry K.W."/>
            <person name="Haridas S."/>
            <person name="Chen C."/>
            <person name="Bauer D."/>
            <person name="Andreopoulos W."/>
            <person name="Pangilinan J."/>
            <person name="LaButti K."/>
            <person name="Riley R."/>
            <person name="Lipzen A."/>
            <person name="Clum A."/>
            <person name="Drula E."/>
            <person name="Henrissat B."/>
            <person name="Kohler A."/>
            <person name="Grigoriev I.V."/>
            <person name="Martin F.M."/>
            <person name="Hacquard S."/>
        </authorList>
    </citation>
    <scope>NUCLEOTIDE SEQUENCE</scope>
    <source>
        <strain evidence="2">MPI-SDFR-AT-0120</strain>
    </source>
</reference>
<feature type="region of interest" description="Disordered" evidence="1">
    <location>
        <begin position="78"/>
        <end position="102"/>
    </location>
</feature>
<sequence length="286" mass="33035">MTTTRNMGNANRYTTTNAPPIFHVPLDPPQSPILYTTQPSSPNTSYQSPSSLSSSTRQHLATRTQRHHQRYYNVQSFSQPRLRQRPQWRPTTHRAPRVSRSLDSQRSNMLLAQLRRNRVLVRDDFRFHDPMIATFEEPGVVTFEERIRRLTISSAIEHERQQQQQPHGESSSAEMQGIEESMQNLAIEARESEGHHEEERREEEAHMSSLLYGVGGLGIEEGAEVQWIDEGYEETGLSATESVEEEDEDGFDESFEANPQMLERRDSAYEPEMDEQLLNFVTSWQS</sequence>
<proteinExistence type="predicted"/>
<keyword evidence="3" id="KW-1185">Reference proteome</keyword>
<evidence type="ECO:0000313" key="2">
    <source>
        <dbReference type="EMBL" id="KAH7095974.1"/>
    </source>
</evidence>
<evidence type="ECO:0000313" key="3">
    <source>
        <dbReference type="Proteomes" id="UP000813461"/>
    </source>
</evidence>